<dbReference type="AlphaFoldDB" id="I3SBK9"/>
<evidence type="ECO:0000313" key="1">
    <source>
        <dbReference type="EMBL" id="AFK37651.1"/>
    </source>
</evidence>
<proteinExistence type="evidence at transcript level"/>
<reference evidence="1" key="1">
    <citation type="submission" date="2012-05" db="EMBL/GenBank/DDBJ databases">
        <authorList>
            <person name="Krishnakumar V."/>
            <person name="Cheung F."/>
            <person name="Xiao Y."/>
            <person name="Chan A."/>
            <person name="Moskal W.A."/>
            <person name="Town C.D."/>
        </authorList>
    </citation>
    <scope>NUCLEOTIDE SEQUENCE</scope>
</reference>
<sequence length="45" mass="4902">MLSSLALCKFSRVSSSSIATFSIFEDSSPFSFVPFCSCLRLFALA</sequence>
<name>I3SBK9_LOTJA</name>
<organism evidence="1">
    <name type="scientific">Lotus japonicus</name>
    <name type="common">Lotus corniculatus var. japonicus</name>
    <dbReference type="NCBI Taxonomy" id="34305"/>
    <lineage>
        <taxon>Eukaryota</taxon>
        <taxon>Viridiplantae</taxon>
        <taxon>Streptophyta</taxon>
        <taxon>Embryophyta</taxon>
        <taxon>Tracheophyta</taxon>
        <taxon>Spermatophyta</taxon>
        <taxon>Magnoliopsida</taxon>
        <taxon>eudicotyledons</taxon>
        <taxon>Gunneridae</taxon>
        <taxon>Pentapetalae</taxon>
        <taxon>rosids</taxon>
        <taxon>fabids</taxon>
        <taxon>Fabales</taxon>
        <taxon>Fabaceae</taxon>
        <taxon>Papilionoideae</taxon>
        <taxon>50 kb inversion clade</taxon>
        <taxon>NPAAA clade</taxon>
        <taxon>Hologalegina</taxon>
        <taxon>robinioid clade</taxon>
        <taxon>Loteae</taxon>
        <taxon>Lotus</taxon>
    </lineage>
</organism>
<dbReference type="EMBL" id="BT137856">
    <property type="protein sequence ID" value="AFK37651.1"/>
    <property type="molecule type" value="mRNA"/>
</dbReference>
<accession>I3SBK9</accession>
<protein>
    <submittedName>
        <fullName evidence="1">Uncharacterized protein</fullName>
    </submittedName>
</protein>